<keyword evidence="6" id="KW-1185">Reference proteome</keyword>
<dbReference type="InterPro" id="IPR022396">
    <property type="entry name" value="PRTRC_ParB"/>
</dbReference>
<comment type="similarity">
    <text evidence="1">Belongs to the ParB family.</text>
</comment>
<reference evidence="5 6" key="1">
    <citation type="submission" date="2020-08" db="EMBL/GenBank/DDBJ databases">
        <title>Functional genomics of gut bacteria from endangered species of beetles.</title>
        <authorList>
            <person name="Carlos-Shanley C."/>
        </authorList>
    </citation>
    <scope>NUCLEOTIDE SEQUENCE [LARGE SCALE GENOMIC DNA]</scope>
    <source>
        <strain evidence="5 6">S00239</strain>
    </source>
</reference>
<dbReference type="InterPro" id="IPR050336">
    <property type="entry name" value="Chromosome_partition/occlusion"/>
</dbReference>
<evidence type="ECO:0000256" key="2">
    <source>
        <dbReference type="ARBA" id="ARBA00022829"/>
    </source>
</evidence>
<gene>
    <name evidence="5" type="ORF">HNP55_002881</name>
</gene>
<feature type="region of interest" description="Disordered" evidence="3">
    <location>
        <begin position="575"/>
        <end position="594"/>
    </location>
</feature>
<dbReference type="AlphaFoldDB" id="A0A840LBU5"/>
<name>A0A840LBU5_9BURK</name>
<dbReference type="RefSeq" id="WP_184300563.1">
    <property type="nucleotide sequence ID" value="NZ_JACHLP010000005.1"/>
</dbReference>
<sequence>MDAPANPTLPLRRIVQGRNPRTYFDPAEMADLRAGLKAAGRVVQPIIVRPIPNSNLFEIVAGERRWRAAKEVFGEDYDMPVVIEALNDEEAEAIAVIENHHRAPMSHAEEAHAARRMLIRYKGDKDEAAATLGWKPDLLERRLALLTCTPAVLEALTHRQIQLGHAELLAGVPPDKQDTVLAGVLAHKVPVGALKEQLGRFARRLADAIFDTAQCSACPHNSARQSGLFDESLGEGYCQHPTHYDELTTQAIEAKAQGLREQYPMVRIVRASDGFTPLPVTEDGALGVGPQQYGSCKGCAAFGCAVSALPGSLGEVTASLCFDAGCNSQKVAAWRKARRDDMPQAPEKAPKTIGKASARKAAAPAPARTAPAPSNQTPQRVKDFRVAQWRKWAARELMAQPERNRRVMIALARCGRTGDVRTREFGAAAKRIAGPWVLERLDFAAALPEADAIGAQHVEQLMLAVTASAAFGVNPRDLEAMLSYLDVDERKHFKWNAEFLELFTMSELESLAGEVGLKQKMGAAFKLARAKKKGDFIQSLLAVPGFAYDGTVPAVMQYPRKPTASGLIAETSEASVSPAVEASDDSVEDELLAA</sequence>
<comment type="caution">
    <text evidence="5">The sequence shown here is derived from an EMBL/GenBank/DDBJ whole genome shotgun (WGS) entry which is preliminary data.</text>
</comment>
<dbReference type="Gene3D" id="3.90.1530.30">
    <property type="match status" value="1"/>
</dbReference>
<feature type="compositionally biased region" description="Low complexity" evidence="3">
    <location>
        <begin position="355"/>
        <end position="374"/>
    </location>
</feature>
<dbReference type="GO" id="GO:0005694">
    <property type="term" value="C:chromosome"/>
    <property type="evidence" value="ECO:0007669"/>
    <property type="project" value="TreeGrafter"/>
</dbReference>
<dbReference type="Pfam" id="PF02195">
    <property type="entry name" value="ParB_N"/>
    <property type="match status" value="1"/>
</dbReference>
<evidence type="ECO:0000313" key="5">
    <source>
        <dbReference type="EMBL" id="MBB4844345.1"/>
    </source>
</evidence>
<dbReference type="SMART" id="SM00470">
    <property type="entry name" value="ParB"/>
    <property type="match status" value="1"/>
</dbReference>
<dbReference type="InterPro" id="IPR036086">
    <property type="entry name" value="ParB/Sulfiredoxin_sf"/>
</dbReference>
<dbReference type="PANTHER" id="PTHR33375">
    <property type="entry name" value="CHROMOSOME-PARTITIONING PROTEIN PARB-RELATED"/>
    <property type="match status" value="1"/>
</dbReference>
<feature type="compositionally biased region" description="Acidic residues" evidence="3">
    <location>
        <begin position="582"/>
        <end position="594"/>
    </location>
</feature>
<dbReference type="InterPro" id="IPR041468">
    <property type="entry name" value="HTH_ParB/Spo0J"/>
</dbReference>
<dbReference type="GO" id="GO:0007059">
    <property type="term" value="P:chromosome segregation"/>
    <property type="evidence" value="ECO:0007669"/>
    <property type="project" value="UniProtKB-KW"/>
</dbReference>
<dbReference type="NCBIfam" id="TIGR00180">
    <property type="entry name" value="parB_part"/>
    <property type="match status" value="1"/>
</dbReference>
<dbReference type="PANTHER" id="PTHR33375:SF1">
    <property type="entry name" value="CHROMOSOME-PARTITIONING PROTEIN PARB-RELATED"/>
    <property type="match status" value="1"/>
</dbReference>
<keyword evidence="2" id="KW-0159">Chromosome partition</keyword>
<feature type="domain" description="ParB-like N-terminal" evidence="4">
    <location>
        <begin position="7"/>
        <end position="100"/>
    </location>
</feature>
<organism evidence="5 6">
    <name type="scientific">Roseateles oligotrophus</name>
    <dbReference type="NCBI Taxonomy" id="1769250"/>
    <lineage>
        <taxon>Bacteria</taxon>
        <taxon>Pseudomonadati</taxon>
        <taxon>Pseudomonadota</taxon>
        <taxon>Betaproteobacteria</taxon>
        <taxon>Burkholderiales</taxon>
        <taxon>Sphaerotilaceae</taxon>
        <taxon>Roseateles</taxon>
    </lineage>
</organism>
<evidence type="ECO:0000256" key="1">
    <source>
        <dbReference type="ARBA" id="ARBA00006295"/>
    </source>
</evidence>
<dbReference type="Gene3D" id="1.10.10.2830">
    <property type="match status" value="1"/>
</dbReference>
<dbReference type="SUPFAM" id="SSF109709">
    <property type="entry name" value="KorB DNA-binding domain-like"/>
    <property type="match status" value="1"/>
</dbReference>
<evidence type="ECO:0000313" key="6">
    <source>
        <dbReference type="Proteomes" id="UP000562027"/>
    </source>
</evidence>
<accession>A0A840LBU5</accession>
<evidence type="ECO:0000256" key="3">
    <source>
        <dbReference type="SAM" id="MobiDB-lite"/>
    </source>
</evidence>
<dbReference type="Proteomes" id="UP000562027">
    <property type="component" value="Unassembled WGS sequence"/>
</dbReference>
<dbReference type="InterPro" id="IPR004437">
    <property type="entry name" value="ParB/RepB/Spo0J"/>
</dbReference>
<dbReference type="InterPro" id="IPR003115">
    <property type="entry name" value="ParB_N"/>
</dbReference>
<feature type="region of interest" description="Disordered" evidence="3">
    <location>
        <begin position="337"/>
        <end position="380"/>
    </location>
</feature>
<dbReference type="EMBL" id="JACHLP010000005">
    <property type="protein sequence ID" value="MBB4844345.1"/>
    <property type="molecule type" value="Genomic_DNA"/>
</dbReference>
<dbReference type="NCBIfam" id="TIGR03734">
    <property type="entry name" value="PRTRC_parB"/>
    <property type="match status" value="1"/>
</dbReference>
<dbReference type="Pfam" id="PF17762">
    <property type="entry name" value="HTH_ParB"/>
    <property type="match status" value="1"/>
</dbReference>
<protein>
    <submittedName>
        <fullName evidence="5">PRTRC genetic system ParB family protein</fullName>
    </submittedName>
</protein>
<dbReference type="GO" id="GO:0003677">
    <property type="term" value="F:DNA binding"/>
    <property type="evidence" value="ECO:0007669"/>
    <property type="project" value="InterPro"/>
</dbReference>
<dbReference type="SUPFAM" id="SSF110849">
    <property type="entry name" value="ParB/Sulfiredoxin"/>
    <property type="match status" value="1"/>
</dbReference>
<proteinExistence type="inferred from homology"/>
<evidence type="ECO:0000259" key="4">
    <source>
        <dbReference type="SMART" id="SM00470"/>
    </source>
</evidence>